<dbReference type="KEGG" id="ebi:EbC_32300"/>
<sequence>MIKTSLLLSTLMLCLSPAMAAMQCGPFHLDRHQDGSVYVNNTKPTQQKVTFTGDKGDYDNVKIHLRVKNTKAPGMLDMDQAVQHGKATLNVQVVRTSASQIRISGSYDCEKVG</sequence>
<accession>D8MVA4</accession>
<dbReference type="STRING" id="634500.EbC_32300"/>
<dbReference type="GeneID" id="90513186"/>
<dbReference type="AlphaFoldDB" id="D8MVA4"/>
<keyword evidence="3" id="KW-1185">Reference proteome</keyword>
<dbReference type="RefSeq" id="WP_013203246.1">
    <property type="nucleotide sequence ID" value="NC_014306.1"/>
</dbReference>
<organism evidence="3">
    <name type="scientific">Erwinia billingiae (strain Eb661)</name>
    <dbReference type="NCBI Taxonomy" id="634500"/>
    <lineage>
        <taxon>Bacteria</taxon>
        <taxon>Pseudomonadati</taxon>
        <taxon>Pseudomonadota</taxon>
        <taxon>Gammaproteobacteria</taxon>
        <taxon>Enterobacterales</taxon>
        <taxon>Erwiniaceae</taxon>
        <taxon>Erwinia</taxon>
    </lineage>
</organism>
<protein>
    <recommendedName>
        <fullName evidence="4">Lipoprotein</fullName>
    </recommendedName>
</protein>
<evidence type="ECO:0008006" key="4">
    <source>
        <dbReference type="Google" id="ProtNLM"/>
    </source>
</evidence>
<reference evidence="2 3" key="1">
    <citation type="journal article" date="2010" name="BMC Genomics">
        <title>Genome comparison of the epiphytic bacteria Erwinia billingiae and E. tasmaniensis with the pear pathogen E. pyrifoliae.</title>
        <authorList>
            <person name="Kube M."/>
            <person name="Migdoll A.M."/>
            <person name="Gehring I."/>
            <person name="Heitmann K."/>
            <person name="Mayer Y."/>
            <person name="Kuhl H."/>
            <person name="Knaust F."/>
            <person name="Geider K."/>
            <person name="Reinhardt R."/>
        </authorList>
    </citation>
    <scope>NUCLEOTIDE SEQUENCE [LARGE SCALE GENOMIC DNA]</scope>
    <source>
        <strain evidence="2 3">Eb661</strain>
    </source>
</reference>
<feature type="signal peptide" evidence="1">
    <location>
        <begin position="1"/>
        <end position="20"/>
    </location>
</feature>
<proteinExistence type="predicted"/>
<evidence type="ECO:0000313" key="3">
    <source>
        <dbReference type="Proteomes" id="UP000008793"/>
    </source>
</evidence>
<evidence type="ECO:0000256" key="1">
    <source>
        <dbReference type="SAM" id="SignalP"/>
    </source>
</evidence>
<dbReference type="Proteomes" id="UP000008793">
    <property type="component" value="Chromosome"/>
</dbReference>
<name>D8MVA4_ERWBE</name>
<keyword evidence="1" id="KW-0732">Signal</keyword>
<evidence type="ECO:0000313" key="2">
    <source>
        <dbReference type="EMBL" id="CAX60761.1"/>
    </source>
</evidence>
<gene>
    <name evidence="2" type="ordered locus">EbC_32300</name>
</gene>
<dbReference type="HOGENOM" id="CLU_167559_0_0_6"/>
<dbReference type="EMBL" id="FP236843">
    <property type="protein sequence ID" value="CAX60761.1"/>
    <property type="molecule type" value="Genomic_DNA"/>
</dbReference>
<dbReference type="eggNOG" id="ENOG5032YQD">
    <property type="taxonomic scope" value="Bacteria"/>
</dbReference>
<feature type="chain" id="PRO_5003118208" description="Lipoprotein" evidence="1">
    <location>
        <begin position="21"/>
        <end position="113"/>
    </location>
</feature>